<dbReference type="InterPro" id="IPR012337">
    <property type="entry name" value="RNaseH-like_sf"/>
</dbReference>
<proteinExistence type="predicted"/>
<name>A0A0G1FBK5_9BACT</name>
<gene>
    <name evidence="2" type="ORF">UV59_C0024G0009</name>
</gene>
<dbReference type="Pfam" id="PF13482">
    <property type="entry name" value="RNase_H_2"/>
    <property type="match status" value="1"/>
</dbReference>
<comment type="caution">
    <text evidence="2">The sequence shown here is derived from an EMBL/GenBank/DDBJ whole genome shotgun (WGS) entry which is preliminary data.</text>
</comment>
<reference evidence="2 3" key="1">
    <citation type="journal article" date="2015" name="Nature">
        <title>rRNA introns, odd ribosomes, and small enigmatic genomes across a large radiation of phyla.</title>
        <authorList>
            <person name="Brown C.T."/>
            <person name="Hug L.A."/>
            <person name="Thomas B.C."/>
            <person name="Sharon I."/>
            <person name="Castelle C.J."/>
            <person name="Singh A."/>
            <person name="Wilkins M.J."/>
            <person name="Williams K.H."/>
            <person name="Banfield J.F."/>
        </authorList>
    </citation>
    <scope>NUCLEOTIDE SEQUENCE [LARGE SCALE GENOMIC DNA]</scope>
</reference>
<dbReference type="SUPFAM" id="SSF53098">
    <property type="entry name" value="Ribonuclease H-like"/>
    <property type="match status" value="1"/>
</dbReference>
<organism evidence="2 3">
    <name type="scientific">Candidatus Gottesmanbacteria bacterium GW2011_GWA1_43_11</name>
    <dbReference type="NCBI Taxonomy" id="1618436"/>
    <lineage>
        <taxon>Bacteria</taxon>
        <taxon>Candidatus Gottesmaniibacteriota</taxon>
    </lineage>
</organism>
<keyword evidence="2" id="KW-0378">Hydrolase</keyword>
<dbReference type="InterPro" id="IPR038720">
    <property type="entry name" value="YprB_RNase_H-like_dom"/>
</dbReference>
<keyword evidence="2" id="KW-0347">Helicase</keyword>
<keyword evidence="2" id="KW-0067">ATP-binding</keyword>
<sequence>MAQPVVLDLETQHTFREVGNDLRKLKISLAGLYDYASDQYLSFTEAELSKLFPYLENSSVIIGFNIVDFDLPVLAPYYVGQTSKFVTNDLLNHVQKSLGFRISLDDLAKETLGTKKNGHGLLAIEYFRSGNMDRLREYCLSDVKITRELYEYGKTHGQVFYKSASGRTPIAISWGLTKSASGSSVNLTLPW</sequence>
<dbReference type="GO" id="GO:0003676">
    <property type="term" value="F:nucleic acid binding"/>
    <property type="evidence" value="ECO:0007669"/>
    <property type="project" value="InterPro"/>
</dbReference>
<dbReference type="AlphaFoldDB" id="A0A0G1FBK5"/>
<evidence type="ECO:0000259" key="1">
    <source>
        <dbReference type="Pfam" id="PF13482"/>
    </source>
</evidence>
<keyword evidence="2" id="KW-0547">Nucleotide-binding</keyword>
<dbReference type="Proteomes" id="UP000034543">
    <property type="component" value="Unassembled WGS sequence"/>
</dbReference>
<evidence type="ECO:0000313" key="3">
    <source>
        <dbReference type="Proteomes" id="UP000034543"/>
    </source>
</evidence>
<dbReference type="GO" id="GO:0004386">
    <property type="term" value="F:helicase activity"/>
    <property type="evidence" value="ECO:0007669"/>
    <property type="project" value="UniProtKB-KW"/>
</dbReference>
<evidence type="ECO:0000313" key="2">
    <source>
        <dbReference type="EMBL" id="KKS84213.1"/>
    </source>
</evidence>
<dbReference type="InterPro" id="IPR036397">
    <property type="entry name" value="RNaseH_sf"/>
</dbReference>
<feature type="domain" description="YprB ribonuclease H-like" evidence="1">
    <location>
        <begin position="27"/>
        <end position="151"/>
    </location>
</feature>
<accession>A0A0G1FBK5</accession>
<dbReference type="STRING" id="1618436.UV59_C0024G0009"/>
<dbReference type="EMBL" id="LCFB01000024">
    <property type="protein sequence ID" value="KKS84213.1"/>
    <property type="molecule type" value="Genomic_DNA"/>
</dbReference>
<protein>
    <submittedName>
        <fullName evidence="2">DEAD/DEAH box helicase</fullName>
    </submittedName>
</protein>
<dbReference type="Gene3D" id="3.30.420.10">
    <property type="entry name" value="Ribonuclease H-like superfamily/Ribonuclease H"/>
    <property type="match status" value="1"/>
</dbReference>